<sequence length="64" mass="7549">MKQYVFSFYTEQAKHVVREEAILADGMMDAFVKAKKLMKTYEKELGTPIRVQYKGVRYRNIDIA</sequence>
<reference evidence="1 2" key="1">
    <citation type="submission" date="2020-08" db="EMBL/GenBank/DDBJ databases">
        <title>Genomic Encyclopedia of Type Strains, Phase IV (KMG-IV): sequencing the most valuable type-strain genomes for metagenomic binning, comparative biology and taxonomic classification.</title>
        <authorList>
            <person name="Goeker M."/>
        </authorList>
    </citation>
    <scope>NUCLEOTIDE SEQUENCE [LARGE SCALE GENOMIC DNA]</scope>
    <source>
        <strain evidence="1 2">DSM 16325</strain>
    </source>
</reference>
<keyword evidence="2" id="KW-1185">Reference proteome</keyword>
<dbReference type="AlphaFoldDB" id="A0A7W8IU81"/>
<name>A0A7W8IU81_9BACL</name>
<dbReference type="RefSeq" id="WP_183255865.1">
    <property type="nucleotide sequence ID" value="NZ_JACHEP010000023.1"/>
</dbReference>
<proteinExistence type="predicted"/>
<protein>
    <submittedName>
        <fullName evidence="1">Uncharacterized protein</fullName>
    </submittedName>
</protein>
<accession>A0A7W8IU81</accession>
<dbReference type="EMBL" id="JACHEP010000023">
    <property type="protein sequence ID" value="MBB5325882.1"/>
    <property type="molecule type" value="Genomic_DNA"/>
</dbReference>
<comment type="caution">
    <text evidence="1">The sequence shown here is derived from an EMBL/GenBank/DDBJ whole genome shotgun (WGS) entry which is preliminary data.</text>
</comment>
<gene>
    <name evidence="1" type="ORF">HNQ34_002988</name>
</gene>
<dbReference type="Proteomes" id="UP000520011">
    <property type="component" value="Unassembled WGS sequence"/>
</dbReference>
<evidence type="ECO:0000313" key="2">
    <source>
        <dbReference type="Proteomes" id="UP000520011"/>
    </source>
</evidence>
<organism evidence="1 2">
    <name type="scientific">Anoxybacteroides tepidamans</name>
    <dbReference type="NCBI Taxonomy" id="265948"/>
    <lineage>
        <taxon>Bacteria</taxon>
        <taxon>Bacillati</taxon>
        <taxon>Bacillota</taxon>
        <taxon>Bacilli</taxon>
        <taxon>Bacillales</taxon>
        <taxon>Anoxybacillaceae</taxon>
        <taxon>Anoxybacteroides</taxon>
    </lineage>
</organism>
<evidence type="ECO:0000313" key="1">
    <source>
        <dbReference type="EMBL" id="MBB5325882.1"/>
    </source>
</evidence>